<dbReference type="SUPFAM" id="SSF49265">
    <property type="entry name" value="Fibronectin type III"/>
    <property type="match status" value="1"/>
</dbReference>
<dbReference type="WBParaSite" id="ACRNAN_scaffold3395.g7458.t1">
    <property type="protein sequence ID" value="ACRNAN_scaffold3395.g7458.t1"/>
    <property type="gene ID" value="ACRNAN_scaffold3395.g7458"/>
</dbReference>
<protein>
    <submittedName>
        <fullName evidence="2">Fibronectin type-III domain-containing protein</fullName>
    </submittedName>
</protein>
<evidence type="ECO:0000313" key="2">
    <source>
        <dbReference type="WBParaSite" id="ACRNAN_scaffold3395.g7458.t1"/>
    </source>
</evidence>
<dbReference type="CDD" id="cd00063">
    <property type="entry name" value="FN3"/>
    <property type="match status" value="1"/>
</dbReference>
<proteinExistence type="predicted"/>
<dbReference type="InterPro" id="IPR013783">
    <property type="entry name" value="Ig-like_fold"/>
</dbReference>
<organism evidence="1 2">
    <name type="scientific">Acrobeloides nanus</name>
    <dbReference type="NCBI Taxonomy" id="290746"/>
    <lineage>
        <taxon>Eukaryota</taxon>
        <taxon>Metazoa</taxon>
        <taxon>Ecdysozoa</taxon>
        <taxon>Nematoda</taxon>
        <taxon>Chromadorea</taxon>
        <taxon>Rhabditida</taxon>
        <taxon>Tylenchina</taxon>
        <taxon>Cephalobomorpha</taxon>
        <taxon>Cephaloboidea</taxon>
        <taxon>Cephalobidae</taxon>
        <taxon>Acrobeloides</taxon>
    </lineage>
</organism>
<accession>A0A914DR71</accession>
<keyword evidence="1" id="KW-1185">Reference proteome</keyword>
<dbReference type="InterPro" id="IPR036116">
    <property type="entry name" value="FN3_sf"/>
</dbReference>
<dbReference type="InterPro" id="IPR003961">
    <property type="entry name" value="FN3_dom"/>
</dbReference>
<name>A0A914DR71_9BILA</name>
<dbReference type="Proteomes" id="UP000887540">
    <property type="component" value="Unplaced"/>
</dbReference>
<evidence type="ECO:0000313" key="1">
    <source>
        <dbReference type="Proteomes" id="UP000887540"/>
    </source>
</evidence>
<sequence length="148" mass="16700">MSVDFSHGYYNGYATYIDWSAIPLKLGGQEKDNKTKGKAKIKDRGYKIFIYISETAEKPIVLTLLESELQNPQKPSARIDGLKLMYYYTIKVSGFNEGGIGPLSEPTSIRLGMSEDLNRSTPVLNKNDIVLNTALYVLLLLLLRYCRI</sequence>
<dbReference type="Gene3D" id="2.60.40.10">
    <property type="entry name" value="Immunoglobulins"/>
    <property type="match status" value="1"/>
</dbReference>
<dbReference type="AlphaFoldDB" id="A0A914DR71"/>
<reference evidence="2" key="1">
    <citation type="submission" date="2022-11" db="UniProtKB">
        <authorList>
            <consortium name="WormBaseParasite"/>
        </authorList>
    </citation>
    <scope>IDENTIFICATION</scope>
</reference>